<dbReference type="EMBL" id="CM024798">
    <property type="protein sequence ID" value="KAG8013723.1"/>
    <property type="molecule type" value="Genomic_DNA"/>
</dbReference>
<evidence type="ECO:0000313" key="1">
    <source>
        <dbReference type="EMBL" id="KAG8013723.1"/>
    </source>
</evidence>
<proteinExistence type="predicted"/>
<organism evidence="1 2">
    <name type="scientific">Nibea albiflora</name>
    <name type="common">Yellow drum</name>
    <name type="synonym">Corvina albiflora</name>
    <dbReference type="NCBI Taxonomy" id="240163"/>
    <lineage>
        <taxon>Eukaryota</taxon>
        <taxon>Metazoa</taxon>
        <taxon>Chordata</taxon>
        <taxon>Craniata</taxon>
        <taxon>Vertebrata</taxon>
        <taxon>Euteleostomi</taxon>
        <taxon>Actinopterygii</taxon>
        <taxon>Neopterygii</taxon>
        <taxon>Teleostei</taxon>
        <taxon>Neoteleostei</taxon>
        <taxon>Acanthomorphata</taxon>
        <taxon>Eupercaria</taxon>
        <taxon>Sciaenidae</taxon>
        <taxon>Nibea</taxon>
    </lineage>
</organism>
<comment type="caution">
    <text evidence="1">The sequence shown here is derived from an EMBL/GenBank/DDBJ whole genome shotgun (WGS) entry which is preliminary data.</text>
</comment>
<sequence length="88" mass="9795">MKKPQHPSTPHRWIHSFLSNRPQAGRTDTVSSPTAEPLRAVLSPFLYTMTGPAPHHHTYFKSSDGTAILRLLHDSDSVSAYQNSICLV</sequence>
<evidence type="ECO:0000313" key="2">
    <source>
        <dbReference type="Proteomes" id="UP000805704"/>
    </source>
</evidence>
<reference evidence="1" key="1">
    <citation type="submission" date="2020-04" db="EMBL/GenBank/DDBJ databases">
        <title>A chromosome-scale assembly and high-density genetic map of the yellow drum (Nibea albiflora) genome.</title>
        <authorList>
            <person name="Xu D."/>
            <person name="Zhang W."/>
            <person name="Chen R."/>
            <person name="Tan P."/>
            <person name="Wang L."/>
            <person name="Song H."/>
            <person name="Tian L."/>
            <person name="Zhu Q."/>
            <person name="Wang B."/>
        </authorList>
    </citation>
    <scope>NUCLEOTIDE SEQUENCE</scope>
    <source>
        <strain evidence="1">ZJHYS-2018</strain>
    </source>
</reference>
<gene>
    <name evidence="1" type="ORF">GBF38_015727</name>
</gene>
<accession>A0ACB7FIP5</accession>
<name>A0ACB7FIP5_NIBAL</name>
<keyword evidence="2" id="KW-1185">Reference proteome</keyword>
<dbReference type="Proteomes" id="UP000805704">
    <property type="component" value="Chromosome 10"/>
</dbReference>
<protein>
    <submittedName>
        <fullName evidence="1">Uncharacterized protein</fullName>
    </submittedName>
</protein>